<evidence type="ECO:0000259" key="1">
    <source>
        <dbReference type="Pfam" id="PF16378"/>
    </source>
</evidence>
<dbReference type="Proteomes" id="UP000703295">
    <property type="component" value="Unassembled WGS sequence"/>
</dbReference>
<dbReference type="EMBL" id="JACJJW010000080">
    <property type="protein sequence ID" value="MBM6759882.1"/>
    <property type="molecule type" value="Genomic_DNA"/>
</dbReference>
<reference evidence="2 3" key="1">
    <citation type="journal article" date="2021" name="Sci. Rep.">
        <title>The distribution of antibiotic resistance genes in chicken gut microbiota commensals.</title>
        <authorList>
            <person name="Juricova H."/>
            <person name="Matiasovicova J."/>
            <person name="Kubasova T."/>
            <person name="Cejkova D."/>
            <person name="Rychlik I."/>
        </authorList>
    </citation>
    <scope>NUCLEOTIDE SEQUENCE [LARGE SCALE GENOMIC DNA]</scope>
    <source>
        <strain evidence="2 3">An801</strain>
    </source>
</reference>
<sequence length="151" mass="16378">MKRLIILVLVSVFMFSCDDDSWKQELEDIKTELVNQKQLIEALQQSSTVTNIEQGDGQYTINFSDGQSITLSNGKTPIITIGDNGNWYIDGVDTGKPSQGEDGSNGTNGKTPIITIGTNSNWFINGVDTNVKAEGIDGKDAPYISSITTVQ</sequence>
<dbReference type="InterPro" id="IPR032149">
    <property type="entry name" value="DUF4988"/>
</dbReference>
<protein>
    <recommendedName>
        <fullName evidence="1">DUF4988 domain-containing protein</fullName>
    </recommendedName>
</protein>
<gene>
    <name evidence="2" type="ORF">H6A31_14630</name>
</gene>
<evidence type="ECO:0000313" key="2">
    <source>
        <dbReference type="EMBL" id="MBM6759882.1"/>
    </source>
</evidence>
<accession>A0ABS2EYW9</accession>
<name>A0ABS2EYW9_9BACE</name>
<organism evidence="2 3">
    <name type="scientific">Bacteroides mediterraneensis</name>
    <dbReference type="NCBI Taxonomy" id="1841856"/>
    <lineage>
        <taxon>Bacteria</taxon>
        <taxon>Pseudomonadati</taxon>
        <taxon>Bacteroidota</taxon>
        <taxon>Bacteroidia</taxon>
        <taxon>Bacteroidales</taxon>
        <taxon>Bacteroidaceae</taxon>
        <taxon>Bacteroides</taxon>
    </lineage>
</organism>
<keyword evidence="3" id="KW-1185">Reference proteome</keyword>
<proteinExistence type="predicted"/>
<dbReference type="Pfam" id="PF16378">
    <property type="entry name" value="DUF4988"/>
    <property type="match status" value="1"/>
</dbReference>
<evidence type="ECO:0000313" key="3">
    <source>
        <dbReference type="Proteomes" id="UP000703295"/>
    </source>
</evidence>
<comment type="caution">
    <text evidence="2">The sequence shown here is derived from an EMBL/GenBank/DDBJ whole genome shotgun (WGS) entry which is preliminary data.</text>
</comment>
<dbReference type="PROSITE" id="PS51257">
    <property type="entry name" value="PROKAR_LIPOPROTEIN"/>
    <property type="match status" value="1"/>
</dbReference>
<feature type="domain" description="DUF4988" evidence="1">
    <location>
        <begin position="23"/>
        <end position="124"/>
    </location>
</feature>